<dbReference type="Proteomes" id="UP000463224">
    <property type="component" value="Unassembled WGS sequence"/>
</dbReference>
<evidence type="ECO:0000313" key="3">
    <source>
        <dbReference type="Proteomes" id="UP000463224"/>
    </source>
</evidence>
<dbReference type="AlphaFoldDB" id="A0A844QPF6"/>
<organism evidence="2 3">
    <name type="scientific">Nitratireductor arenosus</name>
    <dbReference type="NCBI Taxonomy" id="2682096"/>
    <lineage>
        <taxon>Bacteria</taxon>
        <taxon>Pseudomonadati</taxon>
        <taxon>Pseudomonadota</taxon>
        <taxon>Alphaproteobacteria</taxon>
        <taxon>Hyphomicrobiales</taxon>
        <taxon>Phyllobacteriaceae</taxon>
        <taxon>Nitratireductor</taxon>
    </lineage>
</organism>
<gene>
    <name evidence="2" type="ORF">GN330_21990</name>
</gene>
<dbReference type="RefSeq" id="WP_156715628.1">
    <property type="nucleotide sequence ID" value="NZ_WPHG01000008.1"/>
</dbReference>
<accession>A0A844QPF6</accession>
<name>A0A844QPF6_9HYPH</name>
<evidence type="ECO:0000313" key="2">
    <source>
        <dbReference type="EMBL" id="MVA99928.1"/>
    </source>
</evidence>
<evidence type="ECO:0000256" key="1">
    <source>
        <dbReference type="SAM" id="MobiDB-lite"/>
    </source>
</evidence>
<protein>
    <submittedName>
        <fullName evidence="2">Uncharacterized protein</fullName>
    </submittedName>
</protein>
<reference evidence="2 3" key="1">
    <citation type="submission" date="2019-12" db="EMBL/GenBank/DDBJ databases">
        <title>Nitratireductor arenosus sp. nov., Isolated from sea sand, Jeju island, South Korea.</title>
        <authorList>
            <person name="Kim W."/>
        </authorList>
    </citation>
    <scope>NUCLEOTIDE SEQUENCE [LARGE SCALE GENOMIC DNA]</scope>
    <source>
        <strain evidence="2 3">CAU 1489</strain>
    </source>
</reference>
<proteinExistence type="predicted"/>
<keyword evidence="3" id="KW-1185">Reference proteome</keyword>
<sequence>MHGPDVTVKYIRLIWHLAAERVRHAGSGMRSVIKANPNWHLQPRAPAGTPEGGQWIAYLTAGAASILPVLMRLGPKAARLFREIARRVGPTLRRLPKQWGEKSKFPDEEEFDTETRRIGPMSRQRPGQPVLRFRNERELRNYLGPAGPGREWHHIVEKRLEVLFSPELIHSTDNIINLPVDLHRHINGKMSRKSSATNDIVRRFYVSRFSFRDQYNHGIDLIREAAEELGYDPDNL</sequence>
<feature type="region of interest" description="Disordered" evidence="1">
    <location>
        <begin position="104"/>
        <end position="127"/>
    </location>
</feature>
<comment type="caution">
    <text evidence="2">The sequence shown here is derived from an EMBL/GenBank/DDBJ whole genome shotgun (WGS) entry which is preliminary data.</text>
</comment>
<dbReference type="EMBL" id="WPHG01000008">
    <property type="protein sequence ID" value="MVA99928.1"/>
    <property type="molecule type" value="Genomic_DNA"/>
</dbReference>